<dbReference type="RefSeq" id="WP_010916380.1">
    <property type="nucleotide sequence ID" value="NC_002689.2"/>
</dbReference>
<organism evidence="5 6">
    <name type="scientific">Thermoplasma volcanium (strain ATCC 51530 / DSM 4299 / JCM 9571 / NBRC 15438 / GSS1)</name>
    <dbReference type="NCBI Taxonomy" id="273116"/>
    <lineage>
        <taxon>Archaea</taxon>
        <taxon>Methanobacteriati</taxon>
        <taxon>Thermoplasmatota</taxon>
        <taxon>Thermoplasmata</taxon>
        <taxon>Thermoplasmatales</taxon>
        <taxon>Thermoplasmataceae</taxon>
        <taxon>Thermoplasma</taxon>
    </lineage>
</organism>
<evidence type="ECO:0000256" key="1">
    <source>
        <dbReference type="ARBA" id="ARBA00006594"/>
    </source>
</evidence>
<dbReference type="SUPFAM" id="SSF53335">
    <property type="entry name" value="S-adenosyl-L-methionine-dependent methyltransferases"/>
    <property type="match status" value="1"/>
</dbReference>
<dbReference type="InterPro" id="IPR002941">
    <property type="entry name" value="DNA_methylase_N4/N6"/>
</dbReference>
<sequence length="337" mass="39254">MIEFSENSHRKSLIEELPRIVERGEKEAQKILDGLSKSQRITLQTNELVLPTKAIGELNKFYGQTIKTENNNEFLNRLIYGDNLLAMQAFLAGDPETGLPSMRGKIDLIYIDPPFDSKANYRTKIHLPTADVEQMPSVIEQFAYSDTWKDGTKSYLEMIVPRLVLMKELLSEKGSIYVHIDWHVGHYVKVIMDEIFGRENFVNEIVWKKTNSPKAQSKGFGTQHDVLYIYRKTPQFIFNQIKKEPDEDYLKSYVYDDNDGRGPYQTVALVAGGIQRSENRKIFEFHGVRAPWLYSLENLERFWSDGRIFKTKTGYRLKVYLKDIALRLYLIYGLTRK</sequence>
<dbReference type="eggNOG" id="arCOG00108">
    <property type="taxonomic scope" value="Archaea"/>
</dbReference>
<dbReference type="STRING" id="273116.gene:9380894"/>
<dbReference type="GeneID" id="71201306"/>
<dbReference type="PaxDb" id="273116-14324340"/>
<dbReference type="HOGENOM" id="CLU_822885_0_0_2"/>
<dbReference type="PhylomeDB" id="Q97CH5"/>
<feature type="domain" description="DNA methylase N-4/N-6" evidence="4">
    <location>
        <begin position="106"/>
        <end position="249"/>
    </location>
</feature>
<dbReference type="GO" id="GO:0032259">
    <property type="term" value="P:methylation"/>
    <property type="evidence" value="ECO:0007669"/>
    <property type="project" value="UniProtKB-KW"/>
</dbReference>
<dbReference type="KEGG" id="tvo:TVG0133675"/>
<dbReference type="GO" id="GO:0008170">
    <property type="term" value="F:N-methyltransferase activity"/>
    <property type="evidence" value="ECO:0007669"/>
    <property type="project" value="InterPro"/>
</dbReference>
<dbReference type="AlphaFoldDB" id="Q97CH5"/>
<accession>Q97CH5</accession>
<dbReference type="REBASE" id="685114">
    <property type="entry name" value="M.TvoORF3675P"/>
</dbReference>
<dbReference type="PROSITE" id="PS00092">
    <property type="entry name" value="N6_MTASE"/>
    <property type="match status" value="1"/>
</dbReference>
<evidence type="ECO:0000259" key="4">
    <source>
        <dbReference type="Pfam" id="PF01555"/>
    </source>
</evidence>
<dbReference type="Pfam" id="PF01555">
    <property type="entry name" value="N6_N4_Mtase"/>
    <property type="match status" value="1"/>
</dbReference>
<dbReference type="InterPro" id="IPR029063">
    <property type="entry name" value="SAM-dependent_MTases_sf"/>
</dbReference>
<evidence type="ECO:0000313" key="6">
    <source>
        <dbReference type="Proteomes" id="UP000001017"/>
    </source>
</evidence>
<evidence type="ECO:0000256" key="2">
    <source>
        <dbReference type="ARBA" id="ARBA00022603"/>
    </source>
</evidence>
<dbReference type="InterPro" id="IPR002052">
    <property type="entry name" value="DNA_methylase_N6_adenine_CS"/>
</dbReference>
<evidence type="ECO:0000313" key="5">
    <source>
        <dbReference type="EMBL" id="BAB59268.1"/>
    </source>
</evidence>
<dbReference type="Proteomes" id="UP000001017">
    <property type="component" value="Chromosome"/>
</dbReference>
<dbReference type="EMBL" id="BA000011">
    <property type="protein sequence ID" value="BAB59268.1"/>
    <property type="molecule type" value="Genomic_DNA"/>
</dbReference>
<dbReference type="SMR" id="Q97CH5"/>
<gene>
    <name evidence="5" type="ORF">TVG0133675</name>
</gene>
<reference evidence="5 6" key="2">
    <citation type="journal article" date="2000" name="Proc. Natl. Acad. Sci. U.S.A.">
        <title>Archaeal adaptation to higher temperatures revealed by genomic sequence of Thermoplasma volcanium.</title>
        <authorList>
            <person name="Kawashima T."/>
            <person name="Amano N."/>
            <person name="Koike H."/>
            <person name="Makino S."/>
            <person name="Higuchi S."/>
            <person name="Kawashima-Ohya Y."/>
            <person name="Watanabe K."/>
            <person name="Yamazaki M."/>
            <person name="Kanehori K."/>
            <person name="Kawamoto T."/>
            <person name="Nunoshiba T."/>
            <person name="Yamamoto Y."/>
            <person name="Aramaki H."/>
            <person name="Makino K."/>
            <person name="Suzuki M."/>
        </authorList>
    </citation>
    <scope>NUCLEOTIDE SEQUENCE [LARGE SCALE GENOMIC DNA]</scope>
    <source>
        <strain evidence="6">ATCC 51530 / DSM 4299 / JCM 9571 / NBRC 15438 / GSS1</strain>
    </source>
</reference>
<evidence type="ECO:0000256" key="3">
    <source>
        <dbReference type="ARBA" id="ARBA00022679"/>
    </source>
</evidence>
<proteinExistence type="inferred from homology"/>
<protein>
    <submittedName>
        <fullName evidence="5">Modification methylase</fullName>
    </submittedName>
</protein>
<name>Q97CH5_THEVO</name>
<dbReference type="Gene3D" id="3.40.50.150">
    <property type="entry name" value="Vaccinia Virus protein VP39"/>
    <property type="match status" value="1"/>
</dbReference>
<dbReference type="GO" id="GO:0003677">
    <property type="term" value="F:DNA binding"/>
    <property type="evidence" value="ECO:0007669"/>
    <property type="project" value="InterPro"/>
</dbReference>
<comment type="similarity">
    <text evidence="1">Belongs to the N(4)/N(6)-methyltransferase family.</text>
</comment>
<keyword evidence="2 5" id="KW-0489">Methyltransferase</keyword>
<keyword evidence="3" id="KW-0808">Transferase</keyword>
<keyword evidence="6" id="KW-1185">Reference proteome</keyword>
<reference evidence="5 6" key="1">
    <citation type="journal article" date="1999" name="Proc. Jpn. Acad.">
        <title>Determination of the complete genomic DNA sequence of Thermoplasma volvanium GSS1.</title>
        <authorList>
            <person name="Kawashima T."/>
            <person name="Yamamoto Y."/>
            <person name="Aramaki H."/>
            <person name="Nunoshiba T."/>
            <person name="Kawamoto T."/>
            <person name="Watanabe K."/>
            <person name="Yamazaki M."/>
            <person name="Kanehori K."/>
            <person name="Amano N."/>
            <person name="Ohya Y."/>
            <person name="Makino K."/>
            <person name="Suzuki M."/>
        </authorList>
    </citation>
    <scope>NUCLEOTIDE SEQUENCE [LARGE SCALE GENOMIC DNA]</scope>
    <source>
        <strain evidence="6">ATCC 51530 / DSM 4299 / JCM 9571 / NBRC 15438 / GSS1</strain>
    </source>
</reference>